<dbReference type="NCBIfam" id="TIGR04085">
    <property type="entry name" value="rSAM_more_4Fe4S"/>
    <property type="match status" value="1"/>
</dbReference>
<evidence type="ECO:0000256" key="1">
    <source>
        <dbReference type="ARBA" id="ARBA00001966"/>
    </source>
</evidence>
<dbReference type="InterPro" id="IPR023867">
    <property type="entry name" value="Sulphatase_maturase_rSAM"/>
</dbReference>
<comment type="caution">
    <text evidence="3">The sequence shown here is derived from an EMBL/GenBank/DDBJ whole genome shotgun (WGS) entry which is preliminary data.</text>
</comment>
<accession>A0AA91TND1</accession>
<dbReference type="InterPro" id="IPR023885">
    <property type="entry name" value="4Fe4S-binding_SPASM_dom"/>
</dbReference>
<dbReference type="EMBL" id="NPBQ01000140">
    <property type="protein sequence ID" value="PAD80774.1"/>
    <property type="molecule type" value="Genomic_DNA"/>
</dbReference>
<dbReference type="PANTHER" id="PTHR43273">
    <property type="entry name" value="ANAEROBIC SULFATASE-MATURATING ENZYME HOMOLOG ASLB-RELATED"/>
    <property type="match status" value="1"/>
</dbReference>
<gene>
    <name evidence="3" type="ORF">CHH57_23315</name>
</gene>
<protein>
    <recommendedName>
        <fullName evidence="2">4Fe4S-binding SPASM domain-containing protein</fullName>
    </recommendedName>
</protein>
<evidence type="ECO:0000313" key="4">
    <source>
        <dbReference type="Proteomes" id="UP000216961"/>
    </source>
</evidence>
<dbReference type="InterPro" id="IPR058240">
    <property type="entry name" value="rSAM_sf"/>
</dbReference>
<reference evidence="3 4" key="1">
    <citation type="submission" date="2017-07" db="EMBL/GenBank/DDBJ databases">
        <title>Isolation and whole genome analysis of endospore-forming bacteria from heroin.</title>
        <authorList>
            <person name="Kalinowski J."/>
            <person name="Ahrens B."/>
            <person name="Al-Dilaimi A."/>
            <person name="Winkler A."/>
            <person name="Wibberg D."/>
            <person name="Schleenbecker U."/>
            <person name="Ruckert C."/>
            <person name="Wolfel R."/>
            <person name="Grass G."/>
        </authorList>
    </citation>
    <scope>NUCLEOTIDE SEQUENCE [LARGE SCALE GENOMIC DNA]</scope>
    <source>
        <strain evidence="3 4">7521-2</strain>
    </source>
</reference>
<dbReference type="PANTHER" id="PTHR43273:SF8">
    <property type="entry name" value="RADICAL SAM DOMAIN PROTEIN"/>
    <property type="match status" value="1"/>
</dbReference>
<dbReference type="Pfam" id="PF13186">
    <property type="entry name" value="SPASM"/>
    <property type="match status" value="1"/>
</dbReference>
<name>A0AA91TND1_NIACI</name>
<comment type="cofactor">
    <cofactor evidence="1">
        <name>[4Fe-4S] cluster</name>
        <dbReference type="ChEBI" id="CHEBI:49883"/>
    </cofactor>
</comment>
<evidence type="ECO:0000259" key="2">
    <source>
        <dbReference type="Pfam" id="PF13186"/>
    </source>
</evidence>
<feature type="domain" description="4Fe4S-binding SPASM" evidence="2">
    <location>
        <begin position="173"/>
        <end position="236"/>
    </location>
</feature>
<dbReference type="SUPFAM" id="SSF102114">
    <property type="entry name" value="Radical SAM enzymes"/>
    <property type="match status" value="1"/>
</dbReference>
<sequence length="293" mass="34847">MIKYFCEKYPHLTFMMQTNGTNLLNPTIMNLILKYNFKVTVSIDGPKEIHDKYRRDIKNNPTYERILDNVKKIQMTNPDKILSIQATYSPSTNKLYSKKEIAKQIYRDFGIPNIAVNDVWEVGTSNYVYNIVREEIEEDFEEFLNEQSYFMRTNTSDILSYFFSKEIDWFHFCEAGLELLSIDPNGNIWPCHLFVNTSEKITNIVNEDINYVWKKIMSYPEIFHSKTKVRKECELCIARFRCVLCKRTNENPYQEISCKSKRKETKIVFDLIAKHHDRIEDIVSKLDRIHNII</sequence>
<dbReference type="RefSeq" id="WP_095334138.1">
    <property type="nucleotide sequence ID" value="NZ_CP053315.1"/>
</dbReference>
<dbReference type="Gene3D" id="3.20.20.70">
    <property type="entry name" value="Aldolase class I"/>
    <property type="match status" value="1"/>
</dbReference>
<dbReference type="InterPro" id="IPR013785">
    <property type="entry name" value="Aldolase_TIM"/>
</dbReference>
<dbReference type="GO" id="GO:0016491">
    <property type="term" value="F:oxidoreductase activity"/>
    <property type="evidence" value="ECO:0007669"/>
    <property type="project" value="InterPro"/>
</dbReference>
<dbReference type="Proteomes" id="UP000216961">
    <property type="component" value="Unassembled WGS sequence"/>
</dbReference>
<dbReference type="AlphaFoldDB" id="A0AA91TND1"/>
<organism evidence="3 4">
    <name type="scientific">Niallia circulans</name>
    <name type="common">Bacillus circulans</name>
    <dbReference type="NCBI Taxonomy" id="1397"/>
    <lineage>
        <taxon>Bacteria</taxon>
        <taxon>Bacillati</taxon>
        <taxon>Bacillota</taxon>
        <taxon>Bacilli</taxon>
        <taxon>Bacillales</taxon>
        <taxon>Bacillaceae</taxon>
        <taxon>Niallia</taxon>
    </lineage>
</organism>
<evidence type="ECO:0000313" key="3">
    <source>
        <dbReference type="EMBL" id="PAD80774.1"/>
    </source>
</evidence>
<proteinExistence type="predicted"/>